<evidence type="ECO:0000256" key="2">
    <source>
        <dbReference type="SAM" id="MobiDB-lite"/>
    </source>
</evidence>
<dbReference type="Gene3D" id="4.10.240.10">
    <property type="entry name" value="Zn(2)-C6 fungal-type DNA-binding domain"/>
    <property type="match status" value="1"/>
</dbReference>
<organism evidence="4 5">
    <name type="scientific">Scytalidium lignicola</name>
    <name type="common">Hyphomycete</name>
    <dbReference type="NCBI Taxonomy" id="5539"/>
    <lineage>
        <taxon>Eukaryota</taxon>
        <taxon>Fungi</taxon>
        <taxon>Dikarya</taxon>
        <taxon>Ascomycota</taxon>
        <taxon>Pezizomycotina</taxon>
        <taxon>Leotiomycetes</taxon>
        <taxon>Leotiomycetes incertae sedis</taxon>
        <taxon>Scytalidium</taxon>
    </lineage>
</organism>
<dbReference type="CDD" id="cd00067">
    <property type="entry name" value="GAL4"/>
    <property type="match status" value="1"/>
</dbReference>
<proteinExistence type="predicted"/>
<dbReference type="PANTHER" id="PTHR38791:SF5">
    <property type="entry name" value="TRANSCRIPTION FACTOR DBAG-RELATED"/>
    <property type="match status" value="1"/>
</dbReference>
<dbReference type="SMART" id="SM00066">
    <property type="entry name" value="GAL4"/>
    <property type="match status" value="1"/>
</dbReference>
<comment type="caution">
    <text evidence="4">The sequence shown here is derived from an EMBL/GenBank/DDBJ whole genome shotgun (WGS) entry which is preliminary data.</text>
</comment>
<dbReference type="InterPro" id="IPR053175">
    <property type="entry name" value="DHMBA_Reg_Transcription_Factor"/>
</dbReference>
<dbReference type="STRING" id="5539.A0A3E2H4L9"/>
<feature type="domain" description="Zn(2)-C6 fungal-type" evidence="3">
    <location>
        <begin position="10"/>
        <end position="38"/>
    </location>
</feature>
<dbReference type="Proteomes" id="UP000258309">
    <property type="component" value="Unassembled WGS sequence"/>
</dbReference>
<name>A0A3E2H4L9_SCYLI</name>
<dbReference type="AlphaFoldDB" id="A0A3E2H4L9"/>
<dbReference type="OrthoDB" id="3520984at2759"/>
<accession>A0A3E2H4L9</accession>
<dbReference type="PANTHER" id="PTHR38791">
    <property type="entry name" value="ZN(II)2CYS6 TRANSCRIPTION FACTOR (EUROFUNG)-RELATED-RELATED"/>
    <property type="match status" value="1"/>
</dbReference>
<dbReference type="InterPro" id="IPR001138">
    <property type="entry name" value="Zn2Cys6_DnaBD"/>
</dbReference>
<sequence length="523" mass="59100">MVYSGVLSKGCERCRRRKTKCDQRKPGCSQCERAKTPCPGYRDLLNVMFRDDTAAVIRRVEAEHGEQILSRNFGAQRPLPPSSSSNQTSRTVAGSHSPDFNQTYHPWLISPSTQPARSLSSPIQDQAASFFFANYVLSDPPFSHTYLRWLSRLYSQEPSGGIVRSVVESVGLAGMANVYDASDLKIEAKRQYGYALARTNKALKDPIEVKADSTIVAILALGLFEVINFEDWKHYHPWKSHIEGGAAVLQLRGPEQFERELGSFLFVQLRVQLYNGCFQTNTPVPHSIRKWLKQPPATQNHDEVRYEQDGLATIAAKIIDLRVAIAHGHVKDITAIVSKALEIDKDFDKLIALFSSQYTYDTVTVASGPSNECFDSYYHVYNYLWVAQTWNSYRIIHLLLHEIILNQWEGYSSQYLSDKQDPLIVQFNHSRSLTIQRCSEICASVPYFLGCFPGQRVSSPKLTQRSLGGLMLLYPLFGGVCRSKYVDERMRRWAAGRLKYIDSSMGIRQAGLMAATLTKEISI</sequence>
<evidence type="ECO:0000259" key="3">
    <source>
        <dbReference type="PROSITE" id="PS50048"/>
    </source>
</evidence>
<dbReference type="PROSITE" id="PS00463">
    <property type="entry name" value="ZN2_CY6_FUNGAL_1"/>
    <property type="match status" value="1"/>
</dbReference>
<dbReference type="PROSITE" id="PS50048">
    <property type="entry name" value="ZN2_CY6_FUNGAL_2"/>
    <property type="match status" value="1"/>
</dbReference>
<feature type="non-terminal residue" evidence="4">
    <location>
        <position position="523"/>
    </location>
</feature>
<dbReference type="GO" id="GO:0008270">
    <property type="term" value="F:zinc ion binding"/>
    <property type="evidence" value="ECO:0007669"/>
    <property type="project" value="InterPro"/>
</dbReference>
<evidence type="ECO:0000313" key="4">
    <source>
        <dbReference type="EMBL" id="RFU28334.1"/>
    </source>
</evidence>
<keyword evidence="1" id="KW-0539">Nucleus</keyword>
<evidence type="ECO:0000256" key="1">
    <source>
        <dbReference type="ARBA" id="ARBA00023242"/>
    </source>
</evidence>
<evidence type="ECO:0000313" key="5">
    <source>
        <dbReference type="Proteomes" id="UP000258309"/>
    </source>
</evidence>
<feature type="non-terminal residue" evidence="4">
    <location>
        <position position="1"/>
    </location>
</feature>
<dbReference type="GO" id="GO:0000981">
    <property type="term" value="F:DNA-binding transcription factor activity, RNA polymerase II-specific"/>
    <property type="evidence" value="ECO:0007669"/>
    <property type="project" value="InterPro"/>
</dbReference>
<feature type="region of interest" description="Disordered" evidence="2">
    <location>
        <begin position="69"/>
        <end position="96"/>
    </location>
</feature>
<dbReference type="OMA" id="CWECTRT"/>
<dbReference type="Pfam" id="PF00172">
    <property type="entry name" value="Zn_clus"/>
    <property type="match status" value="1"/>
</dbReference>
<protein>
    <recommendedName>
        <fullName evidence="3">Zn(2)-C6 fungal-type domain-containing protein</fullName>
    </recommendedName>
</protein>
<feature type="compositionally biased region" description="Polar residues" evidence="2">
    <location>
        <begin position="82"/>
        <end position="96"/>
    </location>
</feature>
<keyword evidence="5" id="KW-1185">Reference proteome</keyword>
<reference evidence="4 5" key="1">
    <citation type="submission" date="2018-05" db="EMBL/GenBank/DDBJ databases">
        <title>Draft genome sequence of Scytalidium lignicola DSM 105466, a ubiquitous saprotrophic fungus.</title>
        <authorList>
            <person name="Buettner E."/>
            <person name="Gebauer A.M."/>
            <person name="Hofrichter M."/>
            <person name="Liers C."/>
            <person name="Kellner H."/>
        </authorList>
    </citation>
    <scope>NUCLEOTIDE SEQUENCE [LARGE SCALE GENOMIC DNA]</scope>
    <source>
        <strain evidence="4 5">DSM 105466</strain>
    </source>
</reference>
<dbReference type="InterPro" id="IPR036864">
    <property type="entry name" value="Zn2-C6_fun-type_DNA-bd_sf"/>
</dbReference>
<dbReference type="SUPFAM" id="SSF57701">
    <property type="entry name" value="Zn2/Cys6 DNA-binding domain"/>
    <property type="match status" value="1"/>
</dbReference>
<dbReference type="EMBL" id="NCSJ02000167">
    <property type="protein sequence ID" value="RFU28334.1"/>
    <property type="molecule type" value="Genomic_DNA"/>
</dbReference>
<gene>
    <name evidence="4" type="ORF">B7463_g7991</name>
</gene>